<protein>
    <recommendedName>
        <fullName evidence="3">Crp/Fnr family transcriptional regulator</fullName>
    </recommendedName>
</protein>
<evidence type="ECO:0008006" key="3">
    <source>
        <dbReference type="Google" id="ProtNLM"/>
    </source>
</evidence>
<comment type="caution">
    <text evidence="1">The sequence shown here is derived from an EMBL/GenBank/DDBJ whole genome shotgun (WGS) entry which is preliminary data.</text>
</comment>
<sequence length="63" mass="7453">MRYLGALQKRIVYSNMYDAEHRYFDFLETYPNIASKVPQYLIASYLGVSAEFISRIRKKNKPS</sequence>
<gene>
    <name evidence="1" type="ORF">GCM10023231_17760</name>
</gene>
<name>A0ABP9B4M0_9SPHI</name>
<evidence type="ECO:0000313" key="2">
    <source>
        <dbReference type="Proteomes" id="UP001501411"/>
    </source>
</evidence>
<organism evidence="1 2">
    <name type="scientific">Olivibacter ginsenosidimutans</name>
    <dbReference type="NCBI Taxonomy" id="1176537"/>
    <lineage>
        <taxon>Bacteria</taxon>
        <taxon>Pseudomonadati</taxon>
        <taxon>Bacteroidota</taxon>
        <taxon>Sphingobacteriia</taxon>
        <taxon>Sphingobacteriales</taxon>
        <taxon>Sphingobacteriaceae</taxon>
        <taxon>Olivibacter</taxon>
    </lineage>
</organism>
<dbReference type="Proteomes" id="UP001501411">
    <property type="component" value="Unassembled WGS sequence"/>
</dbReference>
<evidence type="ECO:0000313" key="1">
    <source>
        <dbReference type="EMBL" id="GAA4790301.1"/>
    </source>
</evidence>
<dbReference type="EMBL" id="BAABIQ010000025">
    <property type="protein sequence ID" value="GAA4790301.1"/>
    <property type="molecule type" value="Genomic_DNA"/>
</dbReference>
<keyword evidence="2" id="KW-1185">Reference proteome</keyword>
<proteinExistence type="predicted"/>
<reference evidence="2" key="1">
    <citation type="journal article" date="2019" name="Int. J. Syst. Evol. Microbiol.">
        <title>The Global Catalogue of Microorganisms (GCM) 10K type strain sequencing project: providing services to taxonomists for standard genome sequencing and annotation.</title>
        <authorList>
            <consortium name="The Broad Institute Genomics Platform"/>
            <consortium name="The Broad Institute Genome Sequencing Center for Infectious Disease"/>
            <person name="Wu L."/>
            <person name="Ma J."/>
        </authorList>
    </citation>
    <scope>NUCLEOTIDE SEQUENCE [LARGE SCALE GENOMIC DNA]</scope>
    <source>
        <strain evidence="2">JCM 18200</strain>
    </source>
</reference>
<accession>A0ABP9B4M0</accession>